<evidence type="ECO:0000313" key="8">
    <source>
        <dbReference type="Proteomes" id="UP000823399"/>
    </source>
</evidence>
<dbReference type="InterPro" id="IPR013130">
    <property type="entry name" value="Fe3_Rdtase_TM_dom"/>
</dbReference>
<comment type="subcellular location">
    <subcellularLocation>
        <location evidence="1">Membrane</location>
        <topology evidence="1">Multi-pass membrane protein</topology>
    </subcellularLocation>
</comment>
<keyword evidence="3" id="KW-1133">Transmembrane helix</keyword>
<dbReference type="EMBL" id="JABBWM010000058">
    <property type="protein sequence ID" value="KAG2099250.1"/>
    <property type="molecule type" value="Genomic_DNA"/>
</dbReference>
<organism evidence="7 8">
    <name type="scientific">Suillus discolor</name>
    <dbReference type="NCBI Taxonomy" id="1912936"/>
    <lineage>
        <taxon>Eukaryota</taxon>
        <taxon>Fungi</taxon>
        <taxon>Dikarya</taxon>
        <taxon>Basidiomycota</taxon>
        <taxon>Agaricomycotina</taxon>
        <taxon>Agaricomycetes</taxon>
        <taxon>Agaricomycetidae</taxon>
        <taxon>Boletales</taxon>
        <taxon>Suillineae</taxon>
        <taxon>Suillaceae</taxon>
        <taxon>Suillus</taxon>
    </lineage>
</organism>
<reference evidence="7" key="1">
    <citation type="journal article" date="2020" name="New Phytol.">
        <title>Comparative genomics reveals dynamic genome evolution in host specialist ectomycorrhizal fungi.</title>
        <authorList>
            <person name="Lofgren L.A."/>
            <person name="Nguyen N.H."/>
            <person name="Vilgalys R."/>
            <person name="Ruytinx J."/>
            <person name="Liao H.L."/>
            <person name="Branco S."/>
            <person name="Kuo A."/>
            <person name="LaButti K."/>
            <person name="Lipzen A."/>
            <person name="Andreopoulos W."/>
            <person name="Pangilinan J."/>
            <person name="Riley R."/>
            <person name="Hundley H."/>
            <person name="Na H."/>
            <person name="Barry K."/>
            <person name="Grigoriev I.V."/>
            <person name="Stajich J.E."/>
            <person name="Kennedy P.G."/>
        </authorList>
    </citation>
    <scope>NUCLEOTIDE SEQUENCE</scope>
    <source>
        <strain evidence="7">FC423</strain>
    </source>
</reference>
<evidence type="ECO:0000259" key="6">
    <source>
        <dbReference type="Pfam" id="PF01794"/>
    </source>
</evidence>
<evidence type="ECO:0000256" key="1">
    <source>
        <dbReference type="ARBA" id="ARBA00004141"/>
    </source>
</evidence>
<sequence>MHLSFLIRTEPDFSLSQFPVVFLFATKKSSLSLLLGPGNGYEKLNIMYRMAGRAMFLAGCIHGSLWIRNHFISEPVNILKYY</sequence>
<keyword evidence="4" id="KW-0813">Transport</keyword>
<dbReference type="Pfam" id="PF01794">
    <property type="entry name" value="Ferric_reduct"/>
    <property type="match status" value="1"/>
</dbReference>
<feature type="domain" description="Ferric oxidoreductase" evidence="6">
    <location>
        <begin position="14"/>
        <end position="72"/>
    </location>
</feature>
<keyword evidence="5" id="KW-0472">Membrane</keyword>
<dbReference type="RefSeq" id="XP_041289137.1">
    <property type="nucleotide sequence ID" value="XM_041438359.1"/>
</dbReference>
<evidence type="ECO:0000256" key="5">
    <source>
        <dbReference type="ARBA" id="ARBA00023136"/>
    </source>
</evidence>
<dbReference type="GO" id="GO:0006811">
    <property type="term" value="P:monoatomic ion transport"/>
    <property type="evidence" value="ECO:0007669"/>
    <property type="project" value="UniProtKB-KW"/>
</dbReference>
<evidence type="ECO:0000256" key="4">
    <source>
        <dbReference type="ARBA" id="ARBA00023065"/>
    </source>
</evidence>
<feature type="non-terminal residue" evidence="7">
    <location>
        <position position="1"/>
    </location>
</feature>
<keyword evidence="2" id="KW-0812">Transmembrane</keyword>
<dbReference type="AlphaFoldDB" id="A0A9P7JQL9"/>
<dbReference type="Proteomes" id="UP000823399">
    <property type="component" value="Unassembled WGS sequence"/>
</dbReference>
<dbReference type="OrthoDB" id="10553513at2759"/>
<proteinExistence type="predicted"/>
<keyword evidence="8" id="KW-1185">Reference proteome</keyword>
<name>A0A9P7JQL9_9AGAM</name>
<keyword evidence="4" id="KW-0406">Ion transport</keyword>
<evidence type="ECO:0000256" key="3">
    <source>
        <dbReference type="ARBA" id="ARBA00022989"/>
    </source>
</evidence>
<accession>A0A9P7JQL9</accession>
<dbReference type="GeneID" id="64700618"/>
<dbReference type="GO" id="GO:0016020">
    <property type="term" value="C:membrane"/>
    <property type="evidence" value="ECO:0007669"/>
    <property type="project" value="UniProtKB-SubCell"/>
</dbReference>
<gene>
    <name evidence="7" type="ORF">F5147DRAFT_712401</name>
</gene>
<comment type="caution">
    <text evidence="7">The sequence shown here is derived from an EMBL/GenBank/DDBJ whole genome shotgun (WGS) entry which is preliminary data.</text>
</comment>
<evidence type="ECO:0000313" key="7">
    <source>
        <dbReference type="EMBL" id="KAG2099250.1"/>
    </source>
</evidence>
<evidence type="ECO:0000256" key="2">
    <source>
        <dbReference type="ARBA" id="ARBA00022692"/>
    </source>
</evidence>
<protein>
    <recommendedName>
        <fullName evidence="6">Ferric oxidoreductase domain-containing protein</fullName>
    </recommendedName>
</protein>